<name>A0A975S5J3_9MICC</name>
<proteinExistence type="inferred from homology"/>
<dbReference type="InterPro" id="IPR012280">
    <property type="entry name" value="Semialdhyde_DH_dimer_dom"/>
</dbReference>
<dbReference type="GO" id="GO:0009086">
    <property type="term" value="P:methionine biosynthetic process"/>
    <property type="evidence" value="ECO:0007669"/>
    <property type="project" value="InterPro"/>
</dbReference>
<evidence type="ECO:0000259" key="3">
    <source>
        <dbReference type="SMART" id="SM00859"/>
    </source>
</evidence>
<accession>A0A975S5J3</accession>
<sequence length="379" mass="40385">MTFAATPVPTAGFIGWRGMVGSVLMQRMQDEGDFDLINPVFFSTSNAGGAAPSFASGAGELQNAYDIETLAKLPIIVTAQGGGYTSEVYPKLRDAGWNGLWIDAASTLRMEQDSIIVLDPVNRDVIDAGLAHGVKNFVGGNCTVSCMLMGLGGLFRNGLVEWGTSMTYQAASGGGARHMRELLNQFGSLNSVVADQLADPASAILDIDRAVLAQQKNPAMDSSQFGVPLAGSVIPWIDADLGNGQSREEWKAGAETNKILGRDTAGRIPFDGLCVRIGAMRSHSQALTLKLTEDLTVAEIERIIDADNEWAKVVPNTKEASMAELTPVAVSGTLDIPVGRIRKLEMGPEYISAFTIGDQLLWGAAEPLRRMLRIATGNL</sequence>
<dbReference type="Gene3D" id="3.30.360.10">
    <property type="entry name" value="Dihydrodipicolinate Reductase, domain 2"/>
    <property type="match status" value="1"/>
</dbReference>
<dbReference type="NCBIfam" id="NF005144">
    <property type="entry name" value="PRK06598.1"/>
    <property type="match status" value="1"/>
</dbReference>
<keyword evidence="5" id="KW-1185">Reference proteome</keyword>
<dbReference type="GO" id="GO:0009088">
    <property type="term" value="P:threonine biosynthetic process"/>
    <property type="evidence" value="ECO:0007669"/>
    <property type="project" value="InterPro"/>
</dbReference>
<feature type="active site" description="Acyl-thioester intermediate" evidence="2">
    <location>
        <position position="142"/>
    </location>
</feature>
<dbReference type="EC" id="1.2.1.11" evidence="4"/>
<dbReference type="KEGG" id="asun:KG104_14610"/>
<dbReference type="GO" id="GO:0004073">
    <property type="term" value="F:aspartate-semialdehyde dehydrogenase activity"/>
    <property type="evidence" value="ECO:0007669"/>
    <property type="project" value="UniProtKB-EC"/>
</dbReference>
<evidence type="ECO:0000313" key="4">
    <source>
        <dbReference type="EMBL" id="QWQ35684.1"/>
    </source>
</evidence>
<dbReference type="GO" id="GO:0009097">
    <property type="term" value="P:isoleucine biosynthetic process"/>
    <property type="evidence" value="ECO:0007669"/>
    <property type="project" value="InterPro"/>
</dbReference>
<keyword evidence="4" id="KW-0560">Oxidoreductase</keyword>
<feature type="domain" description="Semialdehyde dehydrogenase NAD-binding" evidence="3">
    <location>
        <begin position="10"/>
        <end position="129"/>
    </location>
</feature>
<dbReference type="RefSeq" id="WP_207347868.1">
    <property type="nucleotide sequence ID" value="NZ_CP076456.1"/>
</dbReference>
<dbReference type="SMART" id="SM00859">
    <property type="entry name" value="Semialdhyde_dh"/>
    <property type="match status" value="1"/>
</dbReference>
<organism evidence="4 5">
    <name type="scientific">Arthrobacter sunyaminii</name>
    <dbReference type="NCBI Taxonomy" id="2816859"/>
    <lineage>
        <taxon>Bacteria</taxon>
        <taxon>Bacillati</taxon>
        <taxon>Actinomycetota</taxon>
        <taxon>Actinomycetes</taxon>
        <taxon>Micrococcales</taxon>
        <taxon>Micrococcaceae</taxon>
        <taxon>Arthrobacter</taxon>
    </lineage>
</organism>
<dbReference type="PANTHER" id="PTHR46278:SF4">
    <property type="entry name" value="ASPARTATE-SEMIALDEHYDE DEHYDROGENASE"/>
    <property type="match status" value="1"/>
</dbReference>
<dbReference type="GO" id="GO:0051287">
    <property type="term" value="F:NAD binding"/>
    <property type="evidence" value="ECO:0007669"/>
    <property type="project" value="InterPro"/>
</dbReference>
<dbReference type="InterPro" id="IPR000534">
    <property type="entry name" value="Semialdehyde_DH_NAD-bd"/>
</dbReference>
<dbReference type="Pfam" id="PF01118">
    <property type="entry name" value="Semialdhyde_dh"/>
    <property type="match status" value="1"/>
</dbReference>
<dbReference type="SUPFAM" id="SSF51735">
    <property type="entry name" value="NAD(P)-binding Rossmann-fold domains"/>
    <property type="match status" value="1"/>
</dbReference>
<dbReference type="GO" id="GO:0009089">
    <property type="term" value="P:lysine biosynthetic process via diaminopimelate"/>
    <property type="evidence" value="ECO:0007669"/>
    <property type="project" value="InterPro"/>
</dbReference>
<gene>
    <name evidence="4" type="primary">asd</name>
    <name evidence="4" type="ORF">KG104_14610</name>
</gene>
<reference evidence="4" key="1">
    <citation type="submission" date="2021-06" db="EMBL/GenBank/DDBJ databases">
        <title>Novel species in genus Arthrobacter.</title>
        <authorList>
            <person name="Zhang G."/>
        </authorList>
    </citation>
    <scope>NUCLEOTIDE SEQUENCE</scope>
    <source>
        <strain evidence="4">Zg-ZUI122</strain>
    </source>
</reference>
<protein>
    <submittedName>
        <fullName evidence="4">Aspartate-semialdehyde dehydrogenase</fullName>
        <ecNumber evidence="4">1.2.1.11</ecNumber>
    </submittedName>
</protein>
<dbReference type="CDD" id="cd02314">
    <property type="entry name" value="VcASADH1_like_N"/>
    <property type="match status" value="1"/>
</dbReference>
<dbReference type="GO" id="GO:0046983">
    <property type="term" value="F:protein dimerization activity"/>
    <property type="evidence" value="ECO:0007669"/>
    <property type="project" value="InterPro"/>
</dbReference>
<dbReference type="GO" id="GO:0050661">
    <property type="term" value="F:NADP binding"/>
    <property type="evidence" value="ECO:0007669"/>
    <property type="project" value="InterPro"/>
</dbReference>
<evidence type="ECO:0000256" key="1">
    <source>
        <dbReference type="ARBA" id="ARBA00010584"/>
    </source>
</evidence>
<dbReference type="AlphaFoldDB" id="A0A975S5J3"/>
<dbReference type="PIRSF" id="PIRSF000148">
    <property type="entry name" value="ASA_dh"/>
    <property type="match status" value="1"/>
</dbReference>
<dbReference type="InterPro" id="IPR011534">
    <property type="entry name" value="Asp_ADH_gamma-type"/>
</dbReference>
<dbReference type="NCBIfam" id="TIGR01745">
    <property type="entry name" value="asd_gamma"/>
    <property type="match status" value="1"/>
</dbReference>
<dbReference type="Pfam" id="PF02774">
    <property type="entry name" value="Semialdhyde_dhC"/>
    <property type="match status" value="1"/>
</dbReference>
<dbReference type="CDD" id="cd23938">
    <property type="entry name" value="ASADH_C_bac_like"/>
    <property type="match status" value="1"/>
</dbReference>
<dbReference type="PANTHER" id="PTHR46278">
    <property type="entry name" value="DEHYDROGENASE, PUTATIVE-RELATED"/>
    <property type="match status" value="1"/>
</dbReference>
<dbReference type="EMBL" id="CP076456">
    <property type="protein sequence ID" value="QWQ35684.1"/>
    <property type="molecule type" value="Genomic_DNA"/>
</dbReference>
<comment type="similarity">
    <text evidence="1">Belongs to the aspartate-semialdehyde dehydrogenase family.</text>
</comment>
<dbReference type="SUPFAM" id="SSF55347">
    <property type="entry name" value="Glyceraldehyde-3-phosphate dehydrogenase-like, C-terminal domain"/>
    <property type="match status" value="1"/>
</dbReference>
<dbReference type="Gene3D" id="3.40.50.720">
    <property type="entry name" value="NAD(P)-binding Rossmann-like Domain"/>
    <property type="match status" value="1"/>
</dbReference>
<evidence type="ECO:0000256" key="2">
    <source>
        <dbReference type="PIRSR" id="PIRSR000148-1"/>
    </source>
</evidence>
<feature type="active site" description="Proton acceptor" evidence="2">
    <location>
        <position position="283"/>
    </location>
</feature>
<evidence type="ECO:0000313" key="5">
    <source>
        <dbReference type="Proteomes" id="UP000680588"/>
    </source>
</evidence>
<dbReference type="Proteomes" id="UP000680588">
    <property type="component" value="Chromosome"/>
</dbReference>
<dbReference type="InterPro" id="IPR036291">
    <property type="entry name" value="NAD(P)-bd_dom_sf"/>
</dbReference>